<accession>A0A5P8KAM9</accession>
<reference evidence="1 2" key="1">
    <citation type="submission" date="2019-10" db="EMBL/GenBank/DDBJ databases">
        <title>Streptomyces sp. strain GY16 isolated from leaves of Broussonetia papyrifera.</title>
        <authorList>
            <person name="Mo P."/>
        </authorList>
    </citation>
    <scope>NUCLEOTIDE SEQUENCE [LARGE SCALE GENOMIC DNA]</scope>
    <source>
        <strain evidence="1 2">GY16</strain>
    </source>
</reference>
<evidence type="ECO:0000313" key="2">
    <source>
        <dbReference type="Proteomes" id="UP000327294"/>
    </source>
</evidence>
<organism evidence="1 2">
    <name type="scientific">Streptomyces phaeolivaceus</name>
    <dbReference type="NCBI Taxonomy" id="2653200"/>
    <lineage>
        <taxon>Bacteria</taxon>
        <taxon>Bacillati</taxon>
        <taxon>Actinomycetota</taxon>
        <taxon>Actinomycetes</taxon>
        <taxon>Kitasatosporales</taxon>
        <taxon>Streptomycetaceae</taxon>
        <taxon>Streptomyces</taxon>
    </lineage>
</organism>
<dbReference type="KEGG" id="sphv:F9278_32350"/>
<dbReference type="EMBL" id="CP045096">
    <property type="protein sequence ID" value="QFR00071.1"/>
    <property type="molecule type" value="Genomic_DNA"/>
</dbReference>
<dbReference type="SUPFAM" id="SSF89447">
    <property type="entry name" value="AbrB/MazE/MraZ-like"/>
    <property type="match status" value="1"/>
</dbReference>
<proteinExistence type="predicted"/>
<keyword evidence="2" id="KW-1185">Reference proteome</keyword>
<dbReference type="InterPro" id="IPR037914">
    <property type="entry name" value="SpoVT-AbrB_sf"/>
</dbReference>
<evidence type="ECO:0008006" key="3">
    <source>
        <dbReference type="Google" id="ProtNLM"/>
    </source>
</evidence>
<dbReference type="Proteomes" id="UP000327294">
    <property type="component" value="Chromosome"/>
</dbReference>
<sequence>MIREPAEATLSGVGTVQIPLGVLAEAGLSPGAAVVVYSDGDGRIIVRRKSDTIRELLETGTL</sequence>
<name>A0A5P8KAM9_9ACTN</name>
<dbReference type="AlphaFoldDB" id="A0A5P8KAM9"/>
<protein>
    <recommendedName>
        <fullName evidence="3">AbrB/MazE/SpoVT family DNA-binding domain-containing protein</fullName>
    </recommendedName>
</protein>
<gene>
    <name evidence="1" type="ORF">F9278_32350</name>
</gene>
<evidence type="ECO:0000313" key="1">
    <source>
        <dbReference type="EMBL" id="QFR00071.1"/>
    </source>
</evidence>